<dbReference type="InterPro" id="IPR003594">
    <property type="entry name" value="HATPase_dom"/>
</dbReference>
<dbReference type="SMART" id="SM00387">
    <property type="entry name" value="HATPase_c"/>
    <property type="match status" value="1"/>
</dbReference>
<dbReference type="EMBL" id="QGGR01000008">
    <property type="protein sequence ID" value="PWK47232.1"/>
    <property type="molecule type" value="Genomic_DNA"/>
</dbReference>
<dbReference type="CDD" id="cd16936">
    <property type="entry name" value="HATPase_RsbW-like"/>
    <property type="match status" value="1"/>
</dbReference>
<dbReference type="Proteomes" id="UP000245697">
    <property type="component" value="Unassembled WGS sequence"/>
</dbReference>
<feature type="domain" description="Histidine kinase" evidence="7">
    <location>
        <begin position="26"/>
        <end position="222"/>
    </location>
</feature>
<keyword evidence="4" id="KW-0808">Transferase</keyword>
<dbReference type="GO" id="GO:0004673">
    <property type="term" value="F:protein histidine kinase activity"/>
    <property type="evidence" value="ECO:0007669"/>
    <property type="project" value="UniProtKB-EC"/>
</dbReference>
<evidence type="ECO:0000256" key="6">
    <source>
        <dbReference type="ARBA" id="ARBA00023012"/>
    </source>
</evidence>
<evidence type="ECO:0000259" key="7">
    <source>
        <dbReference type="PROSITE" id="PS50109"/>
    </source>
</evidence>
<evidence type="ECO:0000256" key="4">
    <source>
        <dbReference type="ARBA" id="ARBA00022679"/>
    </source>
</evidence>
<proteinExistence type="predicted"/>
<evidence type="ECO:0000256" key="2">
    <source>
        <dbReference type="ARBA" id="ARBA00012438"/>
    </source>
</evidence>
<keyword evidence="6" id="KW-0902">Two-component regulatory system</keyword>
<gene>
    <name evidence="8" type="ORF">BC793_108347</name>
</gene>
<accession>A0A316FGL9</accession>
<dbReference type="SUPFAM" id="SSF55874">
    <property type="entry name" value="ATPase domain of HSP90 chaperone/DNA topoisomerase II/histidine kinase"/>
    <property type="match status" value="1"/>
</dbReference>
<organism evidence="8 9">
    <name type="scientific">Actinoplanes xinjiangensis</name>
    <dbReference type="NCBI Taxonomy" id="512350"/>
    <lineage>
        <taxon>Bacteria</taxon>
        <taxon>Bacillati</taxon>
        <taxon>Actinomycetota</taxon>
        <taxon>Actinomycetes</taxon>
        <taxon>Micromonosporales</taxon>
        <taxon>Micromonosporaceae</taxon>
        <taxon>Actinoplanes</taxon>
    </lineage>
</organism>
<sequence length="223" mass="23824">MPVRDRVMRLNRNRAIPDPGLLLLRSVCHELRPPMATLTALVGALENQPAEERRSELARLAMEHAVHAQAVLGHAAAAARGLAATGTDVVALGRILPSVAATAPPGRLAMFASPAALGRPVPARQTRQILINLVGNAVRYTGGPVRLNARLTFRRLRVTVTDQGGVTPQLITALRCPAPPEDDRGLGLWVVRQLTAQCRGTLRARALSPVGLAMEVTLPCPRN</sequence>
<dbReference type="AlphaFoldDB" id="A0A316FGL9"/>
<dbReference type="Gene3D" id="3.30.565.10">
    <property type="entry name" value="Histidine kinase-like ATPase, C-terminal domain"/>
    <property type="match status" value="1"/>
</dbReference>
<evidence type="ECO:0000256" key="5">
    <source>
        <dbReference type="ARBA" id="ARBA00022777"/>
    </source>
</evidence>
<evidence type="ECO:0000256" key="1">
    <source>
        <dbReference type="ARBA" id="ARBA00000085"/>
    </source>
</evidence>
<comment type="catalytic activity">
    <reaction evidence="1">
        <text>ATP + protein L-histidine = ADP + protein N-phospho-L-histidine.</text>
        <dbReference type="EC" id="2.7.13.3"/>
    </reaction>
</comment>
<dbReference type="InterPro" id="IPR036890">
    <property type="entry name" value="HATPase_C_sf"/>
</dbReference>
<dbReference type="PROSITE" id="PS50109">
    <property type="entry name" value="HIS_KIN"/>
    <property type="match status" value="1"/>
</dbReference>
<name>A0A316FGL9_9ACTN</name>
<dbReference type="EC" id="2.7.13.3" evidence="2"/>
<dbReference type="GO" id="GO:0000160">
    <property type="term" value="P:phosphorelay signal transduction system"/>
    <property type="evidence" value="ECO:0007669"/>
    <property type="project" value="UniProtKB-KW"/>
</dbReference>
<evidence type="ECO:0000313" key="9">
    <source>
        <dbReference type="Proteomes" id="UP000245697"/>
    </source>
</evidence>
<reference evidence="8 9" key="1">
    <citation type="submission" date="2018-05" db="EMBL/GenBank/DDBJ databases">
        <title>Genomic Encyclopedia of Archaeal and Bacterial Type Strains, Phase II (KMG-II): from individual species to whole genera.</title>
        <authorList>
            <person name="Goeker M."/>
        </authorList>
    </citation>
    <scope>NUCLEOTIDE SEQUENCE [LARGE SCALE GENOMIC DNA]</scope>
    <source>
        <strain evidence="8 9">DSM 45184</strain>
    </source>
</reference>
<evidence type="ECO:0000256" key="3">
    <source>
        <dbReference type="ARBA" id="ARBA00022553"/>
    </source>
</evidence>
<comment type="caution">
    <text evidence="8">The sequence shown here is derived from an EMBL/GenBank/DDBJ whole genome shotgun (WGS) entry which is preliminary data.</text>
</comment>
<evidence type="ECO:0000313" key="8">
    <source>
        <dbReference type="EMBL" id="PWK47232.1"/>
    </source>
</evidence>
<dbReference type="InterPro" id="IPR050980">
    <property type="entry name" value="2C_sensor_his_kinase"/>
</dbReference>
<dbReference type="PANTHER" id="PTHR44936">
    <property type="entry name" value="SENSOR PROTEIN CREC"/>
    <property type="match status" value="1"/>
</dbReference>
<dbReference type="InterPro" id="IPR005467">
    <property type="entry name" value="His_kinase_dom"/>
</dbReference>
<keyword evidence="5 8" id="KW-0418">Kinase</keyword>
<keyword evidence="9" id="KW-1185">Reference proteome</keyword>
<dbReference type="Pfam" id="PF02518">
    <property type="entry name" value="HATPase_c"/>
    <property type="match status" value="1"/>
</dbReference>
<protein>
    <recommendedName>
        <fullName evidence="2">histidine kinase</fullName>
        <ecNumber evidence="2">2.7.13.3</ecNumber>
    </recommendedName>
</protein>
<dbReference type="PANTHER" id="PTHR44936:SF9">
    <property type="entry name" value="SENSOR PROTEIN CREC"/>
    <property type="match status" value="1"/>
</dbReference>
<keyword evidence="3" id="KW-0597">Phosphoprotein</keyword>